<evidence type="ECO:0000313" key="2">
    <source>
        <dbReference type="EMBL" id="MQL70201.1"/>
    </source>
</evidence>
<protein>
    <recommendedName>
        <fullName evidence="4">Rhodopsin</fullName>
    </recommendedName>
</protein>
<feature type="compositionally biased region" description="Pro residues" evidence="1">
    <location>
        <begin position="52"/>
        <end position="79"/>
    </location>
</feature>
<gene>
    <name evidence="2" type="ORF">Taro_002512</name>
</gene>
<feature type="compositionally biased region" description="Pro residues" evidence="1">
    <location>
        <begin position="29"/>
        <end position="43"/>
    </location>
</feature>
<comment type="caution">
    <text evidence="2">The sequence shown here is derived from an EMBL/GenBank/DDBJ whole genome shotgun (WGS) entry which is preliminary data.</text>
</comment>
<feature type="compositionally biased region" description="Low complexity" evidence="1">
    <location>
        <begin position="1"/>
        <end position="10"/>
    </location>
</feature>
<feature type="region of interest" description="Disordered" evidence="1">
    <location>
        <begin position="1"/>
        <end position="81"/>
    </location>
</feature>
<evidence type="ECO:0008006" key="4">
    <source>
        <dbReference type="Google" id="ProtNLM"/>
    </source>
</evidence>
<dbReference type="PRINTS" id="PR00239">
    <property type="entry name" value="RHODOPSNTAIL"/>
</dbReference>
<evidence type="ECO:0000256" key="1">
    <source>
        <dbReference type="SAM" id="MobiDB-lite"/>
    </source>
</evidence>
<accession>A0A843THC4</accession>
<organism evidence="2 3">
    <name type="scientific">Colocasia esculenta</name>
    <name type="common">Wild taro</name>
    <name type="synonym">Arum esculentum</name>
    <dbReference type="NCBI Taxonomy" id="4460"/>
    <lineage>
        <taxon>Eukaryota</taxon>
        <taxon>Viridiplantae</taxon>
        <taxon>Streptophyta</taxon>
        <taxon>Embryophyta</taxon>
        <taxon>Tracheophyta</taxon>
        <taxon>Spermatophyta</taxon>
        <taxon>Magnoliopsida</taxon>
        <taxon>Liliopsida</taxon>
        <taxon>Araceae</taxon>
        <taxon>Aroideae</taxon>
        <taxon>Colocasieae</taxon>
        <taxon>Colocasia</taxon>
    </lineage>
</organism>
<evidence type="ECO:0000313" key="3">
    <source>
        <dbReference type="Proteomes" id="UP000652761"/>
    </source>
</evidence>
<proteinExistence type="predicted"/>
<dbReference type="AlphaFoldDB" id="A0A843THC4"/>
<dbReference type="EMBL" id="NMUH01000060">
    <property type="protein sequence ID" value="MQL70201.1"/>
    <property type="molecule type" value="Genomic_DNA"/>
</dbReference>
<dbReference type="Proteomes" id="UP000652761">
    <property type="component" value="Unassembled WGS sequence"/>
</dbReference>
<sequence length="169" mass="18458">MSYYNQQQPPVGVPPPQGYPPEGYAKDAYPPPGYPPQGYPPAGYPAQGYPPQGYPPQGYPPQGYAPPPPQGYAQPPPPQKQSSVWLHSAVAACWMLAFEEDDGGMVACIDGSGLMGEKLQVSSEQRDKKQEYVHFFFHLCVLKIEGDLDGVHSFLEVNPSCVPIRACCF</sequence>
<reference evidence="2" key="1">
    <citation type="submission" date="2017-07" db="EMBL/GenBank/DDBJ databases">
        <title>Taro Niue Genome Assembly and Annotation.</title>
        <authorList>
            <person name="Atibalentja N."/>
            <person name="Keating K."/>
            <person name="Fields C.J."/>
        </authorList>
    </citation>
    <scope>NUCLEOTIDE SEQUENCE</scope>
    <source>
        <strain evidence="2">Niue_2</strain>
        <tissue evidence="2">Leaf</tissue>
    </source>
</reference>
<name>A0A843THC4_COLES</name>
<keyword evidence="3" id="KW-1185">Reference proteome</keyword>